<dbReference type="Proteomes" id="UP000011086">
    <property type="component" value="Unassembled WGS sequence"/>
</dbReference>
<dbReference type="InterPro" id="IPR000836">
    <property type="entry name" value="PRTase_dom"/>
</dbReference>
<dbReference type="InterPro" id="IPR029057">
    <property type="entry name" value="PRTase-like"/>
</dbReference>
<dbReference type="AlphaFoldDB" id="A0AA97NSD7"/>
<protein>
    <submittedName>
        <fullName evidence="2">Uracil phosphoribosyltransferase</fullName>
    </submittedName>
</protein>
<feature type="domain" description="Phosphoribosyltransferase" evidence="1">
    <location>
        <begin position="9"/>
        <end position="56"/>
    </location>
</feature>
<keyword evidence="2" id="KW-0808">Transferase</keyword>
<evidence type="ECO:0000313" key="2">
    <source>
        <dbReference type="EMBL" id="ELQ35382.1"/>
    </source>
</evidence>
<sequence length="99" mass="11227">MDLPSNVHVSQHPCLRAKLSQLRSKNASAKEVKSLVSEISLFIASEAMSSTLKVVDGPKTYWLILPQGCLAYRCRVHHQRYHTRDHLPGPYFEIRPGND</sequence>
<evidence type="ECO:0000259" key="1">
    <source>
        <dbReference type="Pfam" id="PF14681"/>
    </source>
</evidence>
<dbReference type="Pfam" id="PF14681">
    <property type="entry name" value="UPRTase"/>
    <property type="match status" value="1"/>
</dbReference>
<dbReference type="Gene3D" id="3.40.50.2020">
    <property type="match status" value="1"/>
</dbReference>
<proteinExistence type="predicted"/>
<dbReference type="GO" id="GO:0016757">
    <property type="term" value="F:glycosyltransferase activity"/>
    <property type="evidence" value="ECO:0007669"/>
    <property type="project" value="UniProtKB-KW"/>
</dbReference>
<gene>
    <name evidence="2" type="ORF">OOU_Y34scaffold00711g22</name>
</gene>
<accession>A0AA97NSD7</accession>
<name>A0AA97NSD7_PYRO3</name>
<dbReference type="EMBL" id="JH793345">
    <property type="protein sequence ID" value="ELQ35382.1"/>
    <property type="molecule type" value="Genomic_DNA"/>
</dbReference>
<dbReference type="SUPFAM" id="SSF53271">
    <property type="entry name" value="PRTase-like"/>
    <property type="match status" value="1"/>
</dbReference>
<reference evidence="2" key="1">
    <citation type="journal article" date="2012" name="PLoS Genet.">
        <title>Comparative analysis of the genomes of two field isolates of the rice blast fungus Magnaporthe oryzae.</title>
        <authorList>
            <person name="Xue M."/>
            <person name="Yang J."/>
            <person name="Li Z."/>
            <person name="Hu S."/>
            <person name="Yao N."/>
            <person name="Dean R.A."/>
            <person name="Zhao W."/>
            <person name="Shen M."/>
            <person name="Zhang H."/>
            <person name="Li C."/>
            <person name="Liu L."/>
            <person name="Cao L."/>
            <person name="Xu X."/>
            <person name="Xing Y."/>
            <person name="Hsiang T."/>
            <person name="Zhang Z."/>
            <person name="Xu J.R."/>
            <person name="Peng Y.L."/>
        </authorList>
    </citation>
    <scope>NUCLEOTIDE SEQUENCE</scope>
    <source>
        <strain evidence="2">Y34</strain>
    </source>
</reference>
<organism evidence="2">
    <name type="scientific">Pyricularia oryzae (strain Y34)</name>
    <name type="common">Rice blast fungus</name>
    <name type="synonym">Magnaporthe oryzae</name>
    <dbReference type="NCBI Taxonomy" id="1143189"/>
    <lineage>
        <taxon>Eukaryota</taxon>
        <taxon>Fungi</taxon>
        <taxon>Dikarya</taxon>
        <taxon>Ascomycota</taxon>
        <taxon>Pezizomycotina</taxon>
        <taxon>Sordariomycetes</taxon>
        <taxon>Sordariomycetidae</taxon>
        <taxon>Magnaporthales</taxon>
        <taxon>Pyriculariaceae</taxon>
        <taxon>Pyricularia</taxon>
    </lineage>
</organism>
<keyword evidence="2" id="KW-0328">Glycosyltransferase</keyword>